<dbReference type="Proteomes" id="UP000183859">
    <property type="component" value="Chromosome"/>
</dbReference>
<feature type="transmembrane region" description="Helical" evidence="1">
    <location>
        <begin position="68"/>
        <end position="86"/>
    </location>
</feature>
<reference evidence="3" key="1">
    <citation type="submission" date="2016-07" db="EMBL/GenBank/DDBJ databases">
        <title>Phaeobacter portensis sp. nov., a tropodithietic acid producing bacterium isolated from a German harbor.</title>
        <authorList>
            <person name="Freese H.M."/>
            <person name="Bunk B."/>
            <person name="Breider S."/>
            <person name="Brinkhoff T."/>
        </authorList>
    </citation>
    <scope>NUCLEOTIDE SEQUENCE [LARGE SCALE GENOMIC DNA]</scope>
    <source>
        <strain evidence="3">P97</strain>
    </source>
</reference>
<dbReference type="AlphaFoldDB" id="A0A1L3I2M4"/>
<keyword evidence="1" id="KW-1133">Transmembrane helix</keyword>
<keyword evidence="3" id="KW-1185">Reference proteome</keyword>
<accession>A0A1L3I2M4</accession>
<keyword evidence="1" id="KW-0812">Transmembrane</keyword>
<gene>
    <name evidence="2" type="ORF">PhaeoP97_00947</name>
</gene>
<evidence type="ECO:0000313" key="3">
    <source>
        <dbReference type="Proteomes" id="UP000183859"/>
    </source>
</evidence>
<feature type="transmembrane region" description="Helical" evidence="1">
    <location>
        <begin position="43"/>
        <end position="62"/>
    </location>
</feature>
<organism evidence="2 3">
    <name type="scientific">Phaeobacter porticola</name>
    <dbReference type="NCBI Taxonomy" id="1844006"/>
    <lineage>
        <taxon>Bacteria</taxon>
        <taxon>Pseudomonadati</taxon>
        <taxon>Pseudomonadota</taxon>
        <taxon>Alphaproteobacteria</taxon>
        <taxon>Rhodobacterales</taxon>
        <taxon>Roseobacteraceae</taxon>
        <taxon>Phaeobacter</taxon>
    </lineage>
</organism>
<dbReference type="STRING" id="1844006.PhaeoP97_00947"/>
<dbReference type="EMBL" id="CP016364">
    <property type="protein sequence ID" value="APG46374.1"/>
    <property type="molecule type" value="Genomic_DNA"/>
</dbReference>
<protein>
    <submittedName>
        <fullName evidence="2">Uncharacterized protein</fullName>
    </submittedName>
</protein>
<keyword evidence="1" id="KW-0472">Membrane</keyword>
<evidence type="ECO:0000256" key="1">
    <source>
        <dbReference type="SAM" id="Phobius"/>
    </source>
</evidence>
<name>A0A1L3I2M4_9RHOB</name>
<dbReference type="RefSeq" id="WP_072504088.1">
    <property type="nucleotide sequence ID" value="NZ_CP016364.1"/>
</dbReference>
<evidence type="ECO:0000313" key="2">
    <source>
        <dbReference type="EMBL" id="APG46374.1"/>
    </source>
</evidence>
<dbReference type="KEGG" id="php:PhaeoP97_00947"/>
<sequence>MEPQSASEWLFDETVPKKVRTIAYETLVIEQTLGGIQLGRQEILNLCLLAGFIGLASVAVLLGFEQPAFLITMGLVQAAFAAWAWMEYEKRQTDVKASIATRTKELQAEGWDYYSGCLRKLEP</sequence>
<proteinExistence type="predicted"/>